<dbReference type="Gene3D" id="3.20.20.190">
    <property type="entry name" value="Phosphatidylinositol (PI) phosphodiesterase"/>
    <property type="match status" value="1"/>
</dbReference>
<evidence type="ECO:0000313" key="2">
    <source>
        <dbReference type="EMBL" id="RON14085.1"/>
    </source>
</evidence>
<organism evidence="1 3">
    <name type="scientific">Pseudomonas frederiksbergensis</name>
    <dbReference type="NCBI Taxonomy" id="104087"/>
    <lineage>
        <taxon>Bacteria</taxon>
        <taxon>Pseudomonadati</taxon>
        <taxon>Pseudomonadota</taxon>
        <taxon>Gammaproteobacteria</taxon>
        <taxon>Pseudomonadales</taxon>
        <taxon>Pseudomonadaceae</taxon>
        <taxon>Pseudomonas</taxon>
    </lineage>
</organism>
<accession>A0A423HJA8</accession>
<dbReference type="Proteomes" id="UP000284002">
    <property type="component" value="Unassembled WGS sequence"/>
</dbReference>
<proteinExistence type="predicted"/>
<gene>
    <name evidence="1" type="ORF">BK662_19270</name>
    <name evidence="2" type="ORF">BK662_23425</name>
</gene>
<sequence length="288" mass="33409">MTNKYPYKNWMSATSSIDKLTLLELVWPGAHNSGVDYDFPYPIHVQPASHWFVCQDGPFIQQLNEGVRVLDLRFHSDEHWLGVKKFHTFHGYKLLRGRSLSELFKSLDFFLNENPDEFVVLDMHELKGLDEQHFDYKGFHEAIMSELGERLIPLKNQYLTLGALKKMSSLQRIVLAGEWHPDFTSPLYWPKIRSEWSGSDITSPEELRQHIERTLNNPPHKNTFWSLSATSYGELAGVKRITQELNKWFGPDSGWAPKCSIISADFIGATQLVSYCREINFFRGLRKT</sequence>
<dbReference type="SUPFAM" id="SSF51695">
    <property type="entry name" value="PLC-like phosphodiesterases"/>
    <property type="match status" value="1"/>
</dbReference>
<evidence type="ECO:0000313" key="1">
    <source>
        <dbReference type="EMBL" id="RON13300.1"/>
    </source>
</evidence>
<reference evidence="1 3" key="1">
    <citation type="submission" date="2016-10" db="EMBL/GenBank/DDBJ databases">
        <title>Comparative genome analysis of multiple Pseudomonas spp. focuses on biocontrol and plant growth promoting traits.</title>
        <authorList>
            <person name="Tao X.-Y."/>
            <person name="Taylor C.G."/>
        </authorList>
    </citation>
    <scope>NUCLEOTIDE SEQUENCE [LARGE SCALE GENOMIC DNA]</scope>
    <source>
        <strain evidence="1 3">36C6</strain>
    </source>
</reference>
<dbReference type="GO" id="GO:0006629">
    <property type="term" value="P:lipid metabolic process"/>
    <property type="evidence" value="ECO:0007669"/>
    <property type="project" value="InterPro"/>
</dbReference>
<protein>
    <submittedName>
        <fullName evidence="1">Phospholipase</fullName>
    </submittedName>
</protein>
<dbReference type="AlphaFoldDB" id="A0A423HJA8"/>
<dbReference type="PANTHER" id="PTHR13593">
    <property type="match status" value="1"/>
</dbReference>
<dbReference type="PANTHER" id="PTHR13593:SF113">
    <property type="entry name" value="SI:DKEY-266F7.9"/>
    <property type="match status" value="1"/>
</dbReference>
<dbReference type="EMBL" id="MOBM01000038">
    <property type="protein sequence ID" value="RON13300.1"/>
    <property type="molecule type" value="Genomic_DNA"/>
</dbReference>
<name>A0A423HJA8_9PSED</name>
<evidence type="ECO:0000313" key="3">
    <source>
        <dbReference type="Proteomes" id="UP000284002"/>
    </source>
</evidence>
<dbReference type="RefSeq" id="WP_123359554.1">
    <property type="nucleotide sequence ID" value="NZ_MOBM01000038.1"/>
</dbReference>
<dbReference type="InterPro" id="IPR051057">
    <property type="entry name" value="PI-PLC_domain"/>
</dbReference>
<dbReference type="GO" id="GO:0008081">
    <property type="term" value="F:phosphoric diester hydrolase activity"/>
    <property type="evidence" value="ECO:0007669"/>
    <property type="project" value="InterPro"/>
</dbReference>
<dbReference type="EMBL" id="MOBM01000038">
    <property type="protein sequence ID" value="RON14085.1"/>
    <property type="molecule type" value="Genomic_DNA"/>
</dbReference>
<dbReference type="InterPro" id="IPR017946">
    <property type="entry name" value="PLC-like_Pdiesterase_TIM-brl"/>
</dbReference>
<comment type="caution">
    <text evidence="1">The sequence shown here is derived from an EMBL/GenBank/DDBJ whole genome shotgun (WGS) entry which is preliminary data.</text>
</comment>
<dbReference type="PROSITE" id="PS50007">
    <property type="entry name" value="PIPLC_X_DOMAIN"/>
    <property type="match status" value="1"/>
</dbReference>